<evidence type="ECO:0000313" key="3">
    <source>
        <dbReference type="Proteomes" id="UP001438707"/>
    </source>
</evidence>
<dbReference type="EMBL" id="JALJOS010000017">
    <property type="protein sequence ID" value="KAK9827917.1"/>
    <property type="molecule type" value="Genomic_DNA"/>
</dbReference>
<reference evidence="2 3" key="1">
    <citation type="journal article" date="2024" name="Nat. Commun.">
        <title>Phylogenomics reveals the evolutionary origins of lichenization in chlorophyte algae.</title>
        <authorList>
            <person name="Puginier C."/>
            <person name="Libourel C."/>
            <person name="Otte J."/>
            <person name="Skaloud P."/>
            <person name="Haon M."/>
            <person name="Grisel S."/>
            <person name="Petersen M."/>
            <person name="Berrin J.G."/>
            <person name="Delaux P.M."/>
            <person name="Dal Grande F."/>
            <person name="Keller J."/>
        </authorList>
    </citation>
    <scope>NUCLEOTIDE SEQUENCE [LARGE SCALE GENOMIC DNA]</scope>
    <source>
        <strain evidence="2 3">SAG 2145</strain>
    </source>
</reference>
<keyword evidence="3" id="KW-1185">Reference proteome</keyword>
<evidence type="ECO:0000313" key="2">
    <source>
        <dbReference type="EMBL" id="KAK9827917.1"/>
    </source>
</evidence>
<feature type="compositionally biased region" description="Basic and acidic residues" evidence="1">
    <location>
        <begin position="13"/>
        <end position="24"/>
    </location>
</feature>
<gene>
    <name evidence="2" type="ORF">WJX74_008912</name>
</gene>
<feature type="region of interest" description="Disordered" evidence="1">
    <location>
        <begin position="1"/>
        <end position="69"/>
    </location>
</feature>
<protein>
    <submittedName>
        <fullName evidence="2">Uncharacterized protein</fullName>
    </submittedName>
</protein>
<comment type="caution">
    <text evidence="2">The sequence shown here is derived from an EMBL/GenBank/DDBJ whole genome shotgun (WGS) entry which is preliminary data.</text>
</comment>
<organism evidence="2 3">
    <name type="scientific">Apatococcus lobatus</name>
    <dbReference type="NCBI Taxonomy" id="904363"/>
    <lineage>
        <taxon>Eukaryota</taxon>
        <taxon>Viridiplantae</taxon>
        <taxon>Chlorophyta</taxon>
        <taxon>core chlorophytes</taxon>
        <taxon>Trebouxiophyceae</taxon>
        <taxon>Chlorellales</taxon>
        <taxon>Chlorellaceae</taxon>
        <taxon>Apatococcus</taxon>
    </lineage>
</organism>
<evidence type="ECO:0000256" key="1">
    <source>
        <dbReference type="SAM" id="MobiDB-lite"/>
    </source>
</evidence>
<dbReference type="Proteomes" id="UP001438707">
    <property type="component" value="Unassembled WGS sequence"/>
</dbReference>
<name>A0AAW1R2E5_9CHLO</name>
<proteinExistence type="predicted"/>
<feature type="compositionally biased region" description="Low complexity" evidence="1">
    <location>
        <begin position="26"/>
        <end position="39"/>
    </location>
</feature>
<sequence length="92" mass="10226">MSKRMRAMGQQPRADRLRAFERLQKAPKSSKASGPAPSKARTKRSQKLAHCPTVSKPPRAPKEETIDSTAVQASPSIGYTITWLSQRMLVLH</sequence>
<accession>A0AAW1R2E5</accession>
<dbReference type="AlphaFoldDB" id="A0AAW1R2E5"/>